<evidence type="ECO:0000313" key="2">
    <source>
        <dbReference type="Proteomes" id="UP001149400"/>
    </source>
</evidence>
<dbReference type="RefSeq" id="WP_274165191.1">
    <property type="nucleotide sequence ID" value="NZ_JAJUBC010000016.1"/>
</dbReference>
<keyword evidence="2" id="KW-1185">Reference proteome</keyword>
<dbReference type="PROSITE" id="PS51257">
    <property type="entry name" value="PROKAR_LIPOPROTEIN"/>
    <property type="match status" value="1"/>
</dbReference>
<dbReference type="Proteomes" id="UP001149400">
    <property type="component" value="Unassembled WGS sequence"/>
</dbReference>
<gene>
    <name evidence="1" type="ORF">LRP50_14595</name>
</gene>
<evidence type="ECO:0008006" key="3">
    <source>
        <dbReference type="Google" id="ProtNLM"/>
    </source>
</evidence>
<sequence length="142" mass="16044">MKMYTLIKTALVSSALVFLVGCSEYGDFTTEQICKASVAAIKGKSPTIMTTDKIVKDAETELDIFYMSYTRPDDGNKWHVRCKVDKTRAIWSQNEGRWRDQAQDPTIRFAIEDDEIEIQETYPDGSAARNVTFNISMLGGRS</sequence>
<comment type="caution">
    <text evidence="1">The sequence shown here is derived from an EMBL/GenBank/DDBJ whole genome shotgun (WGS) entry which is preliminary data.</text>
</comment>
<name>A0ABT5R264_9GAMM</name>
<proteinExistence type="predicted"/>
<reference evidence="1" key="1">
    <citation type="submission" date="2021-12" db="EMBL/GenBank/DDBJ databases">
        <title>Enterovibrio ZSDZ35 sp. nov. and Enterovibrio ZSDZ42 sp. nov., isolated from coastal seawater in Qingdao.</title>
        <authorList>
            <person name="Zhang P."/>
        </authorList>
    </citation>
    <scope>NUCLEOTIDE SEQUENCE</scope>
    <source>
        <strain evidence="1">ZSDZ42</strain>
    </source>
</reference>
<accession>A0ABT5R264</accession>
<organism evidence="1 2">
    <name type="scientific">Enterovibrio gelatinilyticus</name>
    <dbReference type="NCBI Taxonomy" id="2899819"/>
    <lineage>
        <taxon>Bacteria</taxon>
        <taxon>Pseudomonadati</taxon>
        <taxon>Pseudomonadota</taxon>
        <taxon>Gammaproteobacteria</taxon>
        <taxon>Vibrionales</taxon>
        <taxon>Vibrionaceae</taxon>
        <taxon>Enterovibrio</taxon>
    </lineage>
</organism>
<evidence type="ECO:0000313" key="1">
    <source>
        <dbReference type="EMBL" id="MDD1794361.1"/>
    </source>
</evidence>
<protein>
    <recommendedName>
        <fullName evidence="3">Lipoprotein</fullName>
    </recommendedName>
</protein>
<dbReference type="EMBL" id="JAJUBC010000016">
    <property type="protein sequence ID" value="MDD1794361.1"/>
    <property type="molecule type" value="Genomic_DNA"/>
</dbReference>